<evidence type="ECO:0000256" key="4">
    <source>
        <dbReference type="RuleBase" id="RU361279"/>
    </source>
</evidence>
<dbReference type="InterPro" id="IPR037171">
    <property type="entry name" value="NagB/RpiA_transferase-like"/>
</dbReference>
<dbReference type="Pfam" id="PF01812">
    <property type="entry name" value="5-FTHF_cyc-lig"/>
    <property type="match status" value="1"/>
</dbReference>
<keyword evidence="2 4" id="KW-0547">Nucleotide-binding</keyword>
<dbReference type="Proteomes" id="UP000809829">
    <property type="component" value="Unassembled WGS sequence"/>
</dbReference>
<accession>A0ABS2QPZ9</accession>
<sequence length="187" mass="21558">MKAIWRKKMKQQLNEIDELTYNIFSKDIMDVLCQSSYWKEAKTIGVTISRGREVATNEIIKKAWDEGKHVVVPKCNPKENVMTFYEITSFSQLETVYFGLQEPIVQKTKKYFPNQIDLIIAPGIVFDQNGYRIGYGGGYYDRYLAEFNGEVIALAFSLQVVEEVPYEEHDLPVKALVTEQGIIHCDD</sequence>
<name>A0ABS2QPZ9_9BACI</name>
<reference evidence="5 6" key="1">
    <citation type="submission" date="2021-01" db="EMBL/GenBank/DDBJ databases">
        <title>Genomic Encyclopedia of Type Strains, Phase IV (KMG-IV): sequencing the most valuable type-strain genomes for metagenomic binning, comparative biology and taxonomic classification.</title>
        <authorList>
            <person name="Goeker M."/>
        </authorList>
    </citation>
    <scope>NUCLEOTIDE SEQUENCE [LARGE SCALE GENOMIC DNA]</scope>
    <source>
        <strain evidence="5 6">DSM 104297</strain>
    </source>
</reference>
<comment type="similarity">
    <text evidence="1 4">Belongs to the 5-formyltetrahydrofolate cyclo-ligase family.</text>
</comment>
<dbReference type="NCBIfam" id="TIGR02727">
    <property type="entry name" value="MTHFS_bact"/>
    <property type="match status" value="1"/>
</dbReference>
<dbReference type="InterPro" id="IPR002698">
    <property type="entry name" value="FTHF_cligase"/>
</dbReference>
<evidence type="ECO:0000256" key="3">
    <source>
        <dbReference type="ARBA" id="ARBA00022840"/>
    </source>
</evidence>
<organism evidence="5 6">
    <name type="scientific">Priestia iocasae</name>
    <dbReference type="NCBI Taxonomy" id="2291674"/>
    <lineage>
        <taxon>Bacteria</taxon>
        <taxon>Bacillati</taxon>
        <taxon>Bacillota</taxon>
        <taxon>Bacilli</taxon>
        <taxon>Bacillales</taxon>
        <taxon>Bacillaceae</taxon>
        <taxon>Priestia</taxon>
    </lineage>
</organism>
<evidence type="ECO:0000313" key="6">
    <source>
        <dbReference type="Proteomes" id="UP000809829"/>
    </source>
</evidence>
<dbReference type="InterPro" id="IPR024185">
    <property type="entry name" value="FTHF_cligase-like_sf"/>
</dbReference>
<comment type="cofactor">
    <cofactor evidence="4">
        <name>Mg(2+)</name>
        <dbReference type="ChEBI" id="CHEBI:18420"/>
    </cofactor>
</comment>
<protein>
    <recommendedName>
        <fullName evidence="4">5-formyltetrahydrofolate cyclo-ligase</fullName>
        <ecNumber evidence="4">6.3.3.2</ecNumber>
    </recommendedName>
</protein>
<evidence type="ECO:0000313" key="5">
    <source>
        <dbReference type="EMBL" id="MBM7701530.1"/>
    </source>
</evidence>
<dbReference type="EMBL" id="JAFBFC010000001">
    <property type="protein sequence ID" value="MBM7701530.1"/>
    <property type="molecule type" value="Genomic_DNA"/>
</dbReference>
<keyword evidence="6" id="KW-1185">Reference proteome</keyword>
<keyword evidence="4" id="KW-0479">Metal-binding</keyword>
<dbReference type="PANTHER" id="PTHR23407">
    <property type="entry name" value="ATPASE INHIBITOR/5-FORMYLTETRAHYDROFOLATE CYCLO-LIGASE"/>
    <property type="match status" value="1"/>
</dbReference>
<keyword evidence="4" id="KW-0460">Magnesium</keyword>
<comment type="caution">
    <text evidence="5">The sequence shown here is derived from an EMBL/GenBank/DDBJ whole genome shotgun (WGS) entry which is preliminary data.</text>
</comment>
<dbReference type="Gene3D" id="3.40.50.10420">
    <property type="entry name" value="NagB/RpiA/CoA transferase-like"/>
    <property type="match status" value="1"/>
</dbReference>
<comment type="catalytic activity">
    <reaction evidence="4">
        <text>(6S)-5-formyl-5,6,7,8-tetrahydrofolate + ATP = (6R)-5,10-methenyltetrahydrofolate + ADP + phosphate</text>
        <dbReference type="Rhea" id="RHEA:10488"/>
        <dbReference type="ChEBI" id="CHEBI:30616"/>
        <dbReference type="ChEBI" id="CHEBI:43474"/>
        <dbReference type="ChEBI" id="CHEBI:57455"/>
        <dbReference type="ChEBI" id="CHEBI:57457"/>
        <dbReference type="ChEBI" id="CHEBI:456216"/>
        <dbReference type="EC" id="6.3.3.2"/>
    </reaction>
</comment>
<evidence type="ECO:0000256" key="2">
    <source>
        <dbReference type="ARBA" id="ARBA00022741"/>
    </source>
</evidence>
<dbReference type="SUPFAM" id="SSF100950">
    <property type="entry name" value="NagB/RpiA/CoA transferase-like"/>
    <property type="match status" value="1"/>
</dbReference>
<keyword evidence="3 4" id="KW-0067">ATP-binding</keyword>
<gene>
    <name evidence="5" type="ORF">JOC83_000356</name>
</gene>
<dbReference type="PANTHER" id="PTHR23407:SF1">
    <property type="entry name" value="5-FORMYLTETRAHYDROFOLATE CYCLO-LIGASE"/>
    <property type="match status" value="1"/>
</dbReference>
<dbReference type="EC" id="6.3.3.2" evidence="4"/>
<keyword evidence="5" id="KW-0436">Ligase</keyword>
<proteinExistence type="inferred from homology"/>
<dbReference type="PIRSF" id="PIRSF006806">
    <property type="entry name" value="FTHF_cligase"/>
    <property type="match status" value="1"/>
</dbReference>
<dbReference type="GO" id="GO:0030272">
    <property type="term" value="F:5-formyltetrahydrofolate cyclo-ligase activity"/>
    <property type="evidence" value="ECO:0007669"/>
    <property type="project" value="UniProtKB-EC"/>
</dbReference>
<evidence type="ECO:0000256" key="1">
    <source>
        <dbReference type="ARBA" id="ARBA00010638"/>
    </source>
</evidence>